<evidence type="ECO:0000313" key="4">
    <source>
        <dbReference type="EMBL" id="KAF0689032.1"/>
    </source>
</evidence>
<dbReference type="PROSITE" id="PS00455">
    <property type="entry name" value="AMP_BINDING"/>
    <property type="match status" value="2"/>
</dbReference>
<feature type="domain" description="Carrier" evidence="3">
    <location>
        <begin position="1982"/>
        <end position="2058"/>
    </location>
</feature>
<dbReference type="PROSITE" id="PS50075">
    <property type="entry name" value="CARRIER"/>
    <property type="match status" value="2"/>
</dbReference>
<organism evidence="4">
    <name type="scientific">Aphanomyces stellatus</name>
    <dbReference type="NCBI Taxonomy" id="120398"/>
    <lineage>
        <taxon>Eukaryota</taxon>
        <taxon>Sar</taxon>
        <taxon>Stramenopiles</taxon>
        <taxon>Oomycota</taxon>
        <taxon>Saprolegniomycetes</taxon>
        <taxon>Saprolegniales</taxon>
        <taxon>Verrucalvaceae</taxon>
        <taxon>Aphanomyces</taxon>
    </lineage>
</organism>
<dbReference type="InterPro" id="IPR020845">
    <property type="entry name" value="AMP-binding_CS"/>
</dbReference>
<dbReference type="InterPro" id="IPR001242">
    <property type="entry name" value="Condensation_dom"/>
</dbReference>
<dbReference type="PANTHER" id="PTHR45527">
    <property type="entry name" value="NONRIBOSOMAL PEPTIDE SYNTHETASE"/>
    <property type="match status" value="1"/>
</dbReference>
<dbReference type="InterPro" id="IPR036736">
    <property type="entry name" value="ACP-like_sf"/>
</dbReference>
<dbReference type="PANTHER" id="PTHR45527:SF1">
    <property type="entry name" value="FATTY ACID SYNTHASE"/>
    <property type="match status" value="1"/>
</dbReference>
<evidence type="ECO:0000259" key="3">
    <source>
        <dbReference type="PROSITE" id="PS50075"/>
    </source>
</evidence>
<dbReference type="OrthoDB" id="189763at2759"/>
<proteinExistence type="predicted"/>
<feature type="domain" description="Carrier" evidence="3">
    <location>
        <begin position="506"/>
        <end position="582"/>
    </location>
</feature>
<dbReference type="Gene3D" id="1.10.1200.10">
    <property type="entry name" value="ACP-like"/>
    <property type="match status" value="2"/>
</dbReference>
<dbReference type="Gene3D" id="3.30.559.10">
    <property type="entry name" value="Chloramphenicol acetyltransferase-like domain"/>
    <property type="match status" value="3"/>
</dbReference>
<dbReference type="GO" id="GO:0005737">
    <property type="term" value="C:cytoplasm"/>
    <property type="evidence" value="ECO:0007669"/>
    <property type="project" value="TreeGrafter"/>
</dbReference>
<dbReference type="InterPro" id="IPR023213">
    <property type="entry name" value="CAT-like_dom_sf"/>
</dbReference>
<dbReference type="InterPro" id="IPR010071">
    <property type="entry name" value="AA_adenyl_dom"/>
</dbReference>
<name>A0A6A4Y0W8_9STRA</name>
<dbReference type="Gene3D" id="3.30.300.30">
    <property type="match status" value="2"/>
</dbReference>
<evidence type="ECO:0000256" key="2">
    <source>
        <dbReference type="ARBA" id="ARBA00022553"/>
    </source>
</evidence>
<dbReference type="InterPro" id="IPR000873">
    <property type="entry name" value="AMP-dep_synth/lig_dom"/>
</dbReference>
<dbReference type="Gene3D" id="3.40.50.12780">
    <property type="entry name" value="N-terminal domain of ligase-like"/>
    <property type="match status" value="3"/>
</dbReference>
<dbReference type="CDD" id="cd19542">
    <property type="entry name" value="CT_NRPS-like"/>
    <property type="match status" value="1"/>
</dbReference>
<evidence type="ECO:0000256" key="1">
    <source>
        <dbReference type="ARBA" id="ARBA00022450"/>
    </source>
</evidence>
<dbReference type="InterPro" id="IPR042099">
    <property type="entry name" value="ANL_N_sf"/>
</dbReference>
<dbReference type="GO" id="GO:0031177">
    <property type="term" value="F:phosphopantetheine binding"/>
    <property type="evidence" value="ECO:0007669"/>
    <property type="project" value="TreeGrafter"/>
</dbReference>
<dbReference type="GO" id="GO:0003824">
    <property type="term" value="F:catalytic activity"/>
    <property type="evidence" value="ECO:0007669"/>
    <property type="project" value="InterPro"/>
</dbReference>
<dbReference type="PROSITE" id="PS00012">
    <property type="entry name" value="PHOSPHOPANTETHEINE"/>
    <property type="match status" value="1"/>
</dbReference>
<dbReference type="InterPro" id="IPR009081">
    <property type="entry name" value="PP-bd_ACP"/>
</dbReference>
<dbReference type="FunFam" id="3.40.50.980:FF:000001">
    <property type="entry name" value="Non-ribosomal peptide synthetase"/>
    <property type="match status" value="2"/>
</dbReference>
<dbReference type="Pfam" id="PF00501">
    <property type="entry name" value="AMP-binding"/>
    <property type="match status" value="3"/>
</dbReference>
<dbReference type="CDD" id="cd05930">
    <property type="entry name" value="A_NRPS"/>
    <property type="match status" value="2"/>
</dbReference>
<protein>
    <recommendedName>
        <fullName evidence="3">Carrier domain-containing protein</fullName>
    </recommendedName>
</protein>
<dbReference type="InterPro" id="IPR045851">
    <property type="entry name" value="AMP-bd_C_sf"/>
</dbReference>
<feature type="non-terminal residue" evidence="4">
    <location>
        <position position="2620"/>
    </location>
</feature>
<dbReference type="GO" id="GO:0043041">
    <property type="term" value="P:amino acid activation for nonribosomal peptide biosynthetic process"/>
    <property type="evidence" value="ECO:0007669"/>
    <property type="project" value="TreeGrafter"/>
</dbReference>
<keyword evidence="2" id="KW-0597">Phosphoprotein</keyword>
<dbReference type="Gene3D" id="3.30.559.30">
    <property type="entry name" value="Nonribosomal peptide synthetase, condensation domain"/>
    <property type="match status" value="3"/>
</dbReference>
<dbReference type="SUPFAM" id="SSF47336">
    <property type="entry name" value="ACP-like"/>
    <property type="match status" value="2"/>
</dbReference>
<dbReference type="EMBL" id="VJMH01006524">
    <property type="protein sequence ID" value="KAF0689032.1"/>
    <property type="molecule type" value="Genomic_DNA"/>
</dbReference>
<dbReference type="GO" id="GO:0044550">
    <property type="term" value="P:secondary metabolite biosynthetic process"/>
    <property type="evidence" value="ECO:0007669"/>
    <property type="project" value="TreeGrafter"/>
</dbReference>
<reference evidence="4" key="1">
    <citation type="submission" date="2019-06" db="EMBL/GenBank/DDBJ databases">
        <title>Genomics analysis of Aphanomyces spp. identifies a new class of oomycete effector associated with host adaptation.</title>
        <authorList>
            <person name="Gaulin E."/>
        </authorList>
    </citation>
    <scope>NUCLEOTIDE SEQUENCE</scope>
    <source>
        <strain evidence="4">CBS 578.67</strain>
    </source>
</reference>
<dbReference type="SUPFAM" id="SSF56801">
    <property type="entry name" value="Acetyl-CoA synthetase-like"/>
    <property type="match status" value="3"/>
</dbReference>
<accession>A0A6A4Y0W8</accession>
<comment type="caution">
    <text evidence="4">The sequence shown here is derived from an EMBL/GenBank/DDBJ whole genome shotgun (WGS) entry which is preliminary data.</text>
</comment>
<dbReference type="Pfam" id="PF00668">
    <property type="entry name" value="Condensation"/>
    <property type="match status" value="3"/>
</dbReference>
<dbReference type="InterPro" id="IPR006162">
    <property type="entry name" value="Ppantetheine_attach_site"/>
</dbReference>
<gene>
    <name evidence="4" type="ORF">As57867_019407</name>
</gene>
<dbReference type="SUPFAM" id="SSF52777">
    <property type="entry name" value="CoA-dependent acyltransferases"/>
    <property type="match status" value="6"/>
</dbReference>
<dbReference type="NCBIfam" id="TIGR01733">
    <property type="entry name" value="AA-adenyl-dom"/>
    <property type="match status" value="2"/>
</dbReference>
<sequence length="2620" mass="290745">MVPINCEEDSLSARFGRQAPLPTELLHHAFEARAQTHPDIRAIEFENQWLSYGQLNDQANTLAHAMSSLNIPAKARVAVIMDRCLEFPIGLLAVLKVSGVMVPIDESFPLTRISFMLSDAGVQAVLATKRHRKRISELDLSIPVLSFDSKQLADVPNTFQPTQNNLMTRHDEAYVVYTSGSTGKPKGVPVLHEGVLNAISFPSTSDMGYIEGARVMQFMAIGFDACQWETWTTLSAGATLVLRSGDDLSTFSKVDVIFTTPTGLAMLGNPLKHPNLKCVCVGGEALPASLKDLWCPHVRLFNCYGPSECSILTHMEEMSLDSPVTIGLPINNVNCYILDESMKSVPYGIAGEIFLGGLCVASRYINLPDLTKVRFLNDPFVDGCMYRTGDFGIMLPNGKVVCLGRSDSQVKLKGYRIELDEIAAAMMQHPHVTTAAVIVKDKSHLIGFFSPSDVDVESLHITVSALLPLYMVPAVWMGLDSLPTNANGKIDKNALQDMNVAVQICDLASDLERQMAGLWAQVLGVAVCDIGRTSSFFALGGDSISAIRLVSKAKSSGILLSSAQVLKNPRLANMVGVAKRTTLENCNFPLHDAPVDGEVLLTPVQYFNFEHAWKNVHFWNQSVLLKSQRLLTLGETRGCFSQLVERHDMLRARFRFSAENGWTQYILPASNSMAVNVEYIQLDHMDLLDNAILAKEKSFNLVDGPVYAVTLFSFPDSTQYVHIAIHHTLVDLVSYRVLVDELQLLLSNLPLGQKTTPFKEWSERLTAQSKHWDTTPWAPYMINDTCSPPTRPSSKVLSSGFLRQEITSKLDSANEIYGTNIQELALSALTMAYAELLFPENIDSCKLPLMLEGHGRESWASDIDISNTVGWFTSIYPIVCSATRNISKLIRQLKQNIRAVPHGGLSYGAIKYLAPAEAHTLMIKNHKHHNFMFNYAGRFQEMSAKSNLFETVCSVQDVIGPDEDDFIPGNIYLHHEGADLVLDVSVADWQLSNSQVELWISLWCDWMGRIVDHCLDPATIGGRTASDVPLVGFAVDMVETEILTTLGLWPLDVEDIYPVTPLQEGLLVATSQDPSEYVLQSTFDLPQNIDFHYFMRLWKQLAQEEPLLRSVVVSTRDGFFQAVAKEDYSEWSIAEDLIWPFEEIQSRTLEYFQQDRSRGFLLNSKSYNRFVGFRVSDGSTRVIWTTHHAFMDGWSCDIIVKNLKGIHDGRKYRGSSTSFKDYISWLSTLSSSTSERFWSDNLEKINEVEHLSLPAPFVQKETTQKRKLNNRLVSGVNEVCEALQVTPFAIFQAAWSITLQQYTRSEYISFGSVVSGRDIDLDGVESIVGVLINTIPVLVHVPQHFEVKQLIHSLHLKNSIVGPYSQARLLDIKRWANCKKELFDTIFTFGNYRSPIDGSGDSSDSLFQFQEGQEYVDTTIGIDVCPIDGHYRIEISHNATNVDDDVMELFCDRFTAIISKLANIQYLNIPISGLDEAPRAENMIIRNSSYGISIPLANELLHDRFEELAISHPELRAIEFENEWLSYGELNSRANAVARDLASMGVCIGSRVAVVMERCLEFPIGLLAALKVGAATVPLDASFPVNRLSYILSDSGVSVVVTTDAYKNHMDRIKLSGDVLYINCKSVSPISNDDFQQSGKLLSGSNEAFIVYTSGSTGKPKGVPVLHRSAVNVIMFQLSNFSIQPGMRVLQFMAIGFDGCQWEIWKALSHGATLVFRGQNTLESLLSVDVLSCTPTALAQLGHPRQYPKLKYVAVGGEALSLQLKDLWVQHVCLSNCYGPSECAIETHVWPLNLDFPVTVGSPIPNVNSYILDENKRRVPVGAVGELYLGGICVSPGYINLADQTSERFLQDPFSSSDGQMFRTGDLARLHSNGHYEILGRQDSQVKLKGYRIELDEVANAIMCHPQVVAAAAIVKNKSHLVGFFSPANVNIFELEDVVASNLPVYMVPAIWGGLDSMPENANGKIDKNALETLDLHMRNEVLETETEEQIASIWAQVLDVGIAGIGRQTSFIAIGGDSLSAIKVVAVCKDVGMQISATQLLKTSVLWRVAASVTNVTTNMIWPTASLPQDIVNSIVNQNSSIPDIVNCTVYPATPLQAGMVYETTSNPSSYIMQIPIRMKRMSDMAKFCNAFQQIARKRDILRTTFVTSTLGIYQVIHPTMDKFVIANASNMNMDEFLRLDYDRGFTIGDAYFVRLTTVADEYIVLTIHHALYDGWAIPMLMSDLCDAIHGNALIHRPSFCKVVDYINAQDKEATEAFWRQYLSGSEPSVVGTHRGNQSPNEHNGNPLSIVSQLKLAEITTAARSANLTVAELTKLAWANTLRKYTRQNDVVFGLVMANRDIPVPDAGKILGPLLSTVPCRIKFDDAMTVQQWIDFVNSERGVVVSHSHASLLDVKRWSGVEGELFDTLFVFQNLPEENGSSDFEFVEYGNESRFDTGHAFDLIVSPTGDKLLIKSNYDPERLDYDLAKWMLSEYDYSICQMIEVLGSTIPMSNLWALSQSQLDVVQAASFGPEVPLKYELLHLAFEDWAVSHPAIRAVEYENEWLSYGELNAKASALACELVDMGVHVGSRVAVIMERCLEFPIGLLATLKAGAAMVPLDASFPVNRLAYILSDADVS</sequence>
<dbReference type="Pfam" id="PF00550">
    <property type="entry name" value="PP-binding"/>
    <property type="match status" value="2"/>
</dbReference>
<keyword evidence="1" id="KW-0596">Phosphopantetheine</keyword>